<gene>
    <name evidence="1" type="ORF">MENTE1834_LOCUS40231</name>
</gene>
<reference evidence="1" key="1">
    <citation type="submission" date="2023-11" db="EMBL/GenBank/DDBJ databases">
        <authorList>
            <person name="Poullet M."/>
        </authorList>
    </citation>
    <scope>NUCLEOTIDE SEQUENCE</scope>
    <source>
        <strain evidence="1">E1834</strain>
    </source>
</reference>
<protein>
    <submittedName>
        <fullName evidence="1">Uncharacterized protein</fullName>
    </submittedName>
</protein>
<sequence length="720" mass="79051">MGSRVINPVNPGNPIDAKKGRDLVESRTGSRAELSPNQFLNANFQTYLFYYLSRSKISFLNSLLEVSQYSLPLAVKTFKMRNRVGLLTTSATASINVNKFLPRSMGTISKNASSKKDFGAPWLQQRQLVGALNQFHSSANLLKDDDNNKGNSGDGFVLLDGDNLGGMFASELPPKSARGGLPKCTKCGRPLRSLRNTVNINNNLYECTDCNIFYSRRVGGGGSSADQTYQSLLRSLQSFGPPQTPKEITAYLDNFVVGQDAAKRALSLGVYEHYIRVWSNEQLQYVSSRKQTTEMQQSTAAFQHGLISRQNSNIAHLQTSFSPDVMVRFQGASQGRSMSQPPYSKSKKKNVSSFTNLAGITKEDQIHLDKANIMLLGPSGVGKTYIVKVLAKILDVPLAHCDCTSMTQAGYVGEDVESVLQKLLQEADGDVNRAQRGIVFLDEVDKIAATRDVASHAYRDVSGEGVQHAMLKMVEGSVISVKNGRKGQQDTVPMDTTDILFIASGAFTGLEKLISRRLDKHMLGFGTPPPVNTITKDDDQQLELANEKRDRLLKQVQADDLTKFGIIPELVGRFPIRVPFTSLDKESLKRVLTEPKNSMLAQEQTFFKMHGVKLEITDDALDEMAQMALKGRVGARALMSILYNVLWEAKYNLPGSDYDTVQITGSAVRGEGPPYEVTHKEASTAATGSASNNTAAAEYSNSQRQHQQHQVLSSPAQIAV</sequence>
<accession>A0ACB1ANK8</accession>
<keyword evidence="2" id="KW-1185">Reference proteome</keyword>
<evidence type="ECO:0000313" key="2">
    <source>
        <dbReference type="Proteomes" id="UP001497535"/>
    </source>
</evidence>
<evidence type="ECO:0000313" key="1">
    <source>
        <dbReference type="EMBL" id="CAK5092854.1"/>
    </source>
</evidence>
<organism evidence="1 2">
    <name type="scientific">Meloidogyne enterolobii</name>
    <name type="common">Root-knot nematode worm</name>
    <name type="synonym">Meloidogyne mayaguensis</name>
    <dbReference type="NCBI Taxonomy" id="390850"/>
    <lineage>
        <taxon>Eukaryota</taxon>
        <taxon>Metazoa</taxon>
        <taxon>Ecdysozoa</taxon>
        <taxon>Nematoda</taxon>
        <taxon>Chromadorea</taxon>
        <taxon>Rhabditida</taxon>
        <taxon>Tylenchina</taxon>
        <taxon>Tylenchomorpha</taxon>
        <taxon>Tylenchoidea</taxon>
        <taxon>Meloidogynidae</taxon>
        <taxon>Meloidogyninae</taxon>
        <taxon>Meloidogyne</taxon>
    </lineage>
</organism>
<proteinExistence type="predicted"/>
<dbReference type="Proteomes" id="UP001497535">
    <property type="component" value="Unassembled WGS sequence"/>
</dbReference>
<comment type="caution">
    <text evidence="1">The sequence shown here is derived from an EMBL/GenBank/DDBJ whole genome shotgun (WGS) entry which is preliminary data.</text>
</comment>
<name>A0ACB1ANK8_MELEN</name>
<dbReference type="EMBL" id="CAVMJV010000093">
    <property type="protein sequence ID" value="CAK5092854.1"/>
    <property type="molecule type" value="Genomic_DNA"/>
</dbReference>